<keyword evidence="8" id="KW-0813">Transport</keyword>
<keyword evidence="6 8" id="KW-0472">Membrane</keyword>
<dbReference type="PANTHER" id="PTHR11388">
    <property type="entry name" value="ORGANIC ANION TRANSPORTER"/>
    <property type="match status" value="1"/>
</dbReference>
<reference evidence="11 12" key="1">
    <citation type="submission" date="2024-02" db="EMBL/GenBank/DDBJ databases">
        <title>Chromosome-scale genome assembly of the rough periwinkle Littorina saxatilis.</title>
        <authorList>
            <person name="De Jode A."/>
            <person name="Faria R."/>
            <person name="Formenti G."/>
            <person name="Sims Y."/>
            <person name="Smith T.P."/>
            <person name="Tracey A."/>
            <person name="Wood J.M.D."/>
            <person name="Zagrodzka Z.B."/>
            <person name="Johannesson K."/>
            <person name="Butlin R.K."/>
            <person name="Leder E.H."/>
        </authorList>
    </citation>
    <scope>NUCLEOTIDE SEQUENCE [LARGE SCALE GENOMIC DNA]</scope>
    <source>
        <strain evidence="11">Snail1</strain>
        <tissue evidence="11">Muscle</tissue>
    </source>
</reference>
<evidence type="ECO:0000256" key="7">
    <source>
        <dbReference type="ARBA" id="ARBA00023157"/>
    </source>
</evidence>
<feature type="transmembrane region" description="Helical" evidence="8">
    <location>
        <begin position="338"/>
        <end position="360"/>
    </location>
</feature>
<keyword evidence="5 8" id="KW-1133">Transmembrane helix</keyword>
<evidence type="ECO:0000256" key="9">
    <source>
        <dbReference type="SAM" id="MobiDB-lite"/>
    </source>
</evidence>
<feature type="transmembrane region" description="Helical" evidence="8">
    <location>
        <begin position="48"/>
        <end position="73"/>
    </location>
</feature>
<dbReference type="InterPro" id="IPR036259">
    <property type="entry name" value="MFS_trans_sf"/>
</dbReference>
<gene>
    <name evidence="11" type="ORF">V1264_019467</name>
</gene>
<dbReference type="NCBIfam" id="TIGR00805">
    <property type="entry name" value="oat"/>
    <property type="match status" value="1"/>
</dbReference>
<dbReference type="AlphaFoldDB" id="A0AAN9GEK1"/>
<feature type="region of interest" description="Disordered" evidence="9">
    <location>
        <begin position="658"/>
        <end position="682"/>
    </location>
</feature>
<keyword evidence="7" id="KW-1015">Disulfide bond</keyword>
<dbReference type="GO" id="GO:0015347">
    <property type="term" value="F:sodium-independent organic anion transmembrane transporter activity"/>
    <property type="evidence" value="ECO:0007669"/>
    <property type="project" value="TreeGrafter"/>
</dbReference>
<comment type="caution">
    <text evidence="11">The sequence shown here is derived from an EMBL/GenBank/DDBJ whole genome shotgun (WGS) entry which is preliminary data.</text>
</comment>
<dbReference type="InterPro" id="IPR002350">
    <property type="entry name" value="Kazal_dom"/>
</dbReference>
<evidence type="ECO:0000256" key="8">
    <source>
        <dbReference type="RuleBase" id="RU362056"/>
    </source>
</evidence>
<keyword evidence="3" id="KW-1003">Cell membrane</keyword>
<comment type="similarity">
    <text evidence="2 8">Belongs to the organo anion transporter (TC 2.A.60) family.</text>
</comment>
<evidence type="ECO:0000256" key="3">
    <source>
        <dbReference type="ARBA" id="ARBA00022475"/>
    </source>
</evidence>
<evidence type="ECO:0000256" key="1">
    <source>
        <dbReference type="ARBA" id="ARBA00004651"/>
    </source>
</evidence>
<sequence length="682" mass="74288">MDRREVKVAKKPLTEVNIVSKPEKEGDYGCCGFRPRGLQCLNNVRAHVLFHVLFNFFEGFVVNGVINVIIVALETRYKLSSIKSGLIASGNDFGAFPFLLFVGFFMEGRRKPRYMASGVLVMALGCLLFVLPHFLGGKYTYTVSGGTTNSTGNLCAIGQNKTTCDQQEPETTSDMYPFFLIGQVLLGVGAVPMFTVGLTYIDENTKPKMTSFYTGIIFASAACGVAVGYVTGGQTLSLFVDIDTVDTESVLLTASDPQWVGAWWIGVLVSLAAFMVIGIPIMGYPRHMPGFNALQNSRVSEVHDNTANSRKEELEHKYQANSIRDFPKSVVVLVRNPAFVLLCLSAAFDSLIITGTATFGTKLLQQFFGVDLPTAGTIMGGITVPGAGGGMLLGGWIVKRWSLSVRGIMRMCMTFTLLSLLLSPAFFAHCTRKPMAGVDRVYPLNSNLSSSDVSLHLTSDCNADCNCDTQGMEPVCYRGSTVFFSPCHAGCASVLNEKGTKSYFNCQCTLGNFTSQNRFSGAMPEAEVDLVGGSCAETCVFLYVFCFLFFLIMVFTFATMSPNITAVMRCVPFNQRSQAVGLQLLTARGIGTTPGPVLFGVIVDSACVVWQESACGSRGQCWLYDQQHLALYIMAWWIGLKLCGAACYGFASLVYNPPERPEEDDEKEEEGEKKTSMVEHGL</sequence>
<feature type="transmembrane region" description="Helical" evidence="8">
    <location>
        <begin position="118"/>
        <end position="135"/>
    </location>
</feature>
<protein>
    <recommendedName>
        <fullName evidence="8">Solute carrier organic anion transporter family member</fullName>
    </recommendedName>
</protein>
<comment type="subcellular location">
    <subcellularLocation>
        <location evidence="1 8">Cell membrane</location>
        <topology evidence="1 8">Multi-pass membrane protein</topology>
    </subcellularLocation>
</comment>
<dbReference type="EMBL" id="JBAMIC010000008">
    <property type="protein sequence ID" value="KAK7104809.1"/>
    <property type="molecule type" value="Genomic_DNA"/>
</dbReference>
<evidence type="ECO:0000313" key="11">
    <source>
        <dbReference type="EMBL" id="KAK7104809.1"/>
    </source>
</evidence>
<dbReference type="PROSITE" id="PS51465">
    <property type="entry name" value="KAZAL_2"/>
    <property type="match status" value="1"/>
</dbReference>
<evidence type="ECO:0000256" key="5">
    <source>
        <dbReference type="ARBA" id="ARBA00022989"/>
    </source>
</evidence>
<dbReference type="GO" id="GO:0016323">
    <property type="term" value="C:basolateral plasma membrane"/>
    <property type="evidence" value="ECO:0007669"/>
    <property type="project" value="TreeGrafter"/>
</dbReference>
<feature type="transmembrane region" description="Helical" evidence="8">
    <location>
        <begin position="629"/>
        <end position="651"/>
    </location>
</feature>
<feature type="compositionally biased region" description="Basic and acidic residues" evidence="9">
    <location>
        <begin position="670"/>
        <end position="682"/>
    </location>
</feature>
<organism evidence="11 12">
    <name type="scientific">Littorina saxatilis</name>
    <dbReference type="NCBI Taxonomy" id="31220"/>
    <lineage>
        <taxon>Eukaryota</taxon>
        <taxon>Metazoa</taxon>
        <taxon>Spiralia</taxon>
        <taxon>Lophotrochozoa</taxon>
        <taxon>Mollusca</taxon>
        <taxon>Gastropoda</taxon>
        <taxon>Caenogastropoda</taxon>
        <taxon>Littorinimorpha</taxon>
        <taxon>Littorinoidea</taxon>
        <taxon>Littorinidae</taxon>
        <taxon>Littorina</taxon>
    </lineage>
</organism>
<dbReference type="PANTHER" id="PTHR11388:SF100">
    <property type="entry name" value="SOLUTE CARRIER ORGANIC ANION TRANSPORTER FAMILY MEMBER 4A1"/>
    <property type="match status" value="1"/>
</dbReference>
<name>A0AAN9GEK1_9CAEN</name>
<evidence type="ECO:0000256" key="2">
    <source>
        <dbReference type="ARBA" id="ARBA00009657"/>
    </source>
</evidence>
<feature type="transmembrane region" description="Helical" evidence="8">
    <location>
        <begin position="261"/>
        <end position="284"/>
    </location>
</feature>
<dbReference type="Proteomes" id="UP001374579">
    <property type="component" value="Unassembled WGS sequence"/>
</dbReference>
<feature type="domain" description="Kazal-like" evidence="10">
    <location>
        <begin position="455"/>
        <end position="507"/>
    </location>
</feature>
<feature type="transmembrane region" description="Helical" evidence="8">
    <location>
        <begin position="85"/>
        <end position="106"/>
    </location>
</feature>
<dbReference type="SUPFAM" id="SSF103473">
    <property type="entry name" value="MFS general substrate transporter"/>
    <property type="match status" value="2"/>
</dbReference>
<dbReference type="Gene3D" id="1.20.1250.20">
    <property type="entry name" value="MFS general substrate transporter like domains"/>
    <property type="match status" value="1"/>
</dbReference>
<dbReference type="InterPro" id="IPR004156">
    <property type="entry name" value="OATP"/>
</dbReference>
<keyword evidence="4 8" id="KW-0812">Transmembrane</keyword>
<accession>A0AAN9GEK1</accession>
<evidence type="ECO:0000259" key="10">
    <source>
        <dbReference type="PROSITE" id="PS51465"/>
    </source>
</evidence>
<feature type="transmembrane region" description="Helical" evidence="8">
    <location>
        <begin position="540"/>
        <end position="559"/>
    </location>
</feature>
<comment type="caution">
    <text evidence="8">Lacks conserved residue(s) required for the propagation of feature annotation.</text>
</comment>
<proteinExistence type="inferred from homology"/>
<feature type="transmembrane region" description="Helical" evidence="8">
    <location>
        <begin position="212"/>
        <end position="231"/>
    </location>
</feature>
<feature type="transmembrane region" description="Helical" evidence="8">
    <location>
        <begin position="372"/>
        <end position="396"/>
    </location>
</feature>
<dbReference type="GO" id="GO:0006811">
    <property type="term" value="P:monoatomic ion transport"/>
    <property type="evidence" value="ECO:0007669"/>
    <property type="project" value="UniProtKB-KW"/>
</dbReference>
<feature type="transmembrane region" description="Helical" evidence="8">
    <location>
        <begin position="178"/>
        <end position="200"/>
    </location>
</feature>
<keyword evidence="12" id="KW-1185">Reference proteome</keyword>
<evidence type="ECO:0000313" key="12">
    <source>
        <dbReference type="Proteomes" id="UP001374579"/>
    </source>
</evidence>
<evidence type="ECO:0000256" key="6">
    <source>
        <dbReference type="ARBA" id="ARBA00023136"/>
    </source>
</evidence>
<keyword evidence="8" id="KW-0406">Ion transport</keyword>
<dbReference type="GO" id="GO:0043252">
    <property type="term" value="P:sodium-independent organic anion transport"/>
    <property type="evidence" value="ECO:0007669"/>
    <property type="project" value="TreeGrafter"/>
</dbReference>
<dbReference type="Pfam" id="PF03137">
    <property type="entry name" value="OATP"/>
    <property type="match status" value="1"/>
</dbReference>
<evidence type="ECO:0000256" key="4">
    <source>
        <dbReference type="ARBA" id="ARBA00022692"/>
    </source>
</evidence>